<accession>A0A5P1FCT0</accession>
<feature type="compositionally biased region" description="Basic and acidic residues" evidence="2">
    <location>
        <begin position="41"/>
        <end position="56"/>
    </location>
</feature>
<dbReference type="Proteomes" id="UP000243459">
    <property type="component" value="Chromosome 3"/>
</dbReference>
<evidence type="ECO:0000313" key="3">
    <source>
        <dbReference type="EMBL" id="ONK75553.1"/>
    </source>
</evidence>
<evidence type="ECO:0000256" key="2">
    <source>
        <dbReference type="SAM" id="MobiDB-lite"/>
    </source>
</evidence>
<evidence type="ECO:0000256" key="1">
    <source>
        <dbReference type="ARBA" id="ARBA00009100"/>
    </source>
</evidence>
<feature type="compositionally biased region" description="Basic and acidic residues" evidence="2">
    <location>
        <begin position="67"/>
        <end position="106"/>
    </location>
</feature>
<gene>
    <name evidence="3" type="ORF">A4U43_C03F18100</name>
</gene>
<evidence type="ECO:0000313" key="4">
    <source>
        <dbReference type="Proteomes" id="UP000243459"/>
    </source>
</evidence>
<dbReference type="InterPro" id="IPR028934">
    <property type="entry name" value="Vps26-related"/>
</dbReference>
<sequence>MRELDVPVELYERKTYPFEFSTVEMPYESYNGVNVSFHIEEIDRQKDQHQKKDSKYHGTMNDEDEESLKKGNHIGEDLKAGKNSKKEMKEWDGKKDDGRGIKTIDDRKGKHIYGSVSYDSANSVRHEGRGNYHGGVPTLHDFEDDFDTNSRKIMRKTSNK</sequence>
<dbReference type="Pfam" id="PF03643">
    <property type="entry name" value="Vps26"/>
    <property type="match status" value="1"/>
</dbReference>
<dbReference type="InterPro" id="IPR014752">
    <property type="entry name" value="Arrestin-like_C"/>
</dbReference>
<dbReference type="GO" id="GO:0006886">
    <property type="term" value="P:intracellular protein transport"/>
    <property type="evidence" value="ECO:0007669"/>
    <property type="project" value="InterPro"/>
</dbReference>
<comment type="similarity">
    <text evidence="1">Belongs to the VPS26 family.</text>
</comment>
<protein>
    <submittedName>
        <fullName evidence="3">Uncharacterized protein</fullName>
    </submittedName>
</protein>
<dbReference type="Gramene" id="ONK75553">
    <property type="protein sequence ID" value="ONK75553"/>
    <property type="gene ID" value="A4U43_C03F18100"/>
</dbReference>
<proteinExistence type="inferred from homology"/>
<dbReference type="EMBL" id="CM007383">
    <property type="protein sequence ID" value="ONK75553.1"/>
    <property type="molecule type" value="Genomic_DNA"/>
</dbReference>
<organism evidence="3 4">
    <name type="scientific">Asparagus officinalis</name>
    <name type="common">Garden asparagus</name>
    <dbReference type="NCBI Taxonomy" id="4686"/>
    <lineage>
        <taxon>Eukaryota</taxon>
        <taxon>Viridiplantae</taxon>
        <taxon>Streptophyta</taxon>
        <taxon>Embryophyta</taxon>
        <taxon>Tracheophyta</taxon>
        <taxon>Spermatophyta</taxon>
        <taxon>Magnoliopsida</taxon>
        <taxon>Liliopsida</taxon>
        <taxon>Asparagales</taxon>
        <taxon>Asparagaceae</taxon>
        <taxon>Asparagoideae</taxon>
        <taxon>Asparagus</taxon>
    </lineage>
</organism>
<dbReference type="AlphaFoldDB" id="A0A5P1FCT0"/>
<name>A0A5P1FCT0_ASPOF</name>
<dbReference type="Gene3D" id="2.60.40.640">
    <property type="match status" value="1"/>
</dbReference>
<feature type="region of interest" description="Disordered" evidence="2">
    <location>
        <begin position="41"/>
        <end position="106"/>
    </location>
</feature>
<keyword evidence="4" id="KW-1185">Reference proteome</keyword>
<reference evidence="4" key="1">
    <citation type="journal article" date="2017" name="Nat. Commun.">
        <title>The asparagus genome sheds light on the origin and evolution of a young Y chromosome.</title>
        <authorList>
            <person name="Harkess A."/>
            <person name="Zhou J."/>
            <person name="Xu C."/>
            <person name="Bowers J.E."/>
            <person name="Van der Hulst R."/>
            <person name="Ayyampalayam S."/>
            <person name="Mercati F."/>
            <person name="Riccardi P."/>
            <person name="McKain M.R."/>
            <person name="Kakrana A."/>
            <person name="Tang H."/>
            <person name="Ray J."/>
            <person name="Groenendijk J."/>
            <person name="Arikit S."/>
            <person name="Mathioni S.M."/>
            <person name="Nakano M."/>
            <person name="Shan H."/>
            <person name="Telgmann-Rauber A."/>
            <person name="Kanno A."/>
            <person name="Yue Z."/>
            <person name="Chen H."/>
            <person name="Li W."/>
            <person name="Chen Y."/>
            <person name="Xu X."/>
            <person name="Zhang Y."/>
            <person name="Luo S."/>
            <person name="Chen H."/>
            <person name="Gao J."/>
            <person name="Mao Z."/>
            <person name="Pires J.C."/>
            <person name="Luo M."/>
            <person name="Kudrna D."/>
            <person name="Wing R.A."/>
            <person name="Meyers B.C."/>
            <person name="Yi K."/>
            <person name="Kong H."/>
            <person name="Lavrijsen P."/>
            <person name="Sunseri F."/>
            <person name="Falavigna A."/>
            <person name="Ye Y."/>
            <person name="Leebens-Mack J.H."/>
            <person name="Chen G."/>
        </authorList>
    </citation>
    <scope>NUCLEOTIDE SEQUENCE [LARGE SCALE GENOMIC DNA]</scope>
    <source>
        <strain evidence="4">cv. DH0086</strain>
    </source>
</reference>